<comment type="pathway">
    <text evidence="6">Cofactor biosynthesis; adenosylcobalamin biosynthesis; adenosylcobalamin from cob(II)yrinate a,c-diamide: step 5/7.</text>
</comment>
<dbReference type="AlphaFoldDB" id="A0AA37IZZ1"/>
<evidence type="ECO:0000256" key="11">
    <source>
        <dbReference type="ARBA" id="ARBA00022679"/>
    </source>
</evidence>
<evidence type="ECO:0000256" key="13">
    <source>
        <dbReference type="ARBA" id="ARBA00022777"/>
    </source>
</evidence>
<dbReference type="Proteomes" id="UP001055185">
    <property type="component" value="Unassembled WGS sequence"/>
</dbReference>
<keyword evidence="12" id="KW-0547">Nucleotide-binding</keyword>
<accession>A0AA37IZZ1</accession>
<dbReference type="PANTHER" id="PTHR34848">
    <property type="match status" value="1"/>
</dbReference>
<organism evidence="18 19">
    <name type="scientific">Faecalibacterium gallinarum</name>
    <dbReference type="NCBI Taxonomy" id="2903556"/>
    <lineage>
        <taxon>Bacteria</taxon>
        <taxon>Bacillati</taxon>
        <taxon>Bacillota</taxon>
        <taxon>Clostridia</taxon>
        <taxon>Eubacteriales</taxon>
        <taxon>Oscillospiraceae</taxon>
        <taxon>Faecalibacterium</taxon>
    </lineage>
</organism>
<evidence type="ECO:0000313" key="19">
    <source>
        <dbReference type="Proteomes" id="UP001055185"/>
    </source>
</evidence>
<dbReference type="Pfam" id="PF02283">
    <property type="entry name" value="CobU"/>
    <property type="match status" value="1"/>
</dbReference>
<dbReference type="InterPro" id="IPR003203">
    <property type="entry name" value="CobU/CobP"/>
</dbReference>
<sequence length="173" mass="18441">MGQLILISGPNDSGKSRFAEQLAAQTTGPRYYIATMEPAVPENYARIEKHRRQRAGLGFVTLELPHGVGDAPVSPDSVVLLEDVSNLLANALFGRGGNATEVLEDLTRLQSRCKLLIAVTIGGLSSEGYDGETAGYIDALNGLNDALFARASGAARMQDHQPLWQKGGPHALD</sequence>
<evidence type="ECO:0000256" key="5">
    <source>
        <dbReference type="ARBA" id="ARBA00004692"/>
    </source>
</evidence>
<evidence type="ECO:0000256" key="17">
    <source>
        <dbReference type="ARBA" id="ARBA00030571"/>
    </source>
</evidence>
<comment type="catalytic activity">
    <reaction evidence="2">
        <text>adenosylcob(III)inamide phosphate + GTP + H(+) = adenosylcob(III)inamide-GDP + diphosphate</text>
        <dbReference type="Rhea" id="RHEA:22712"/>
        <dbReference type="ChEBI" id="CHEBI:15378"/>
        <dbReference type="ChEBI" id="CHEBI:33019"/>
        <dbReference type="ChEBI" id="CHEBI:37565"/>
        <dbReference type="ChEBI" id="CHEBI:58502"/>
        <dbReference type="ChEBI" id="CHEBI:60487"/>
        <dbReference type="EC" id="2.7.7.62"/>
    </reaction>
</comment>
<comment type="function">
    <text evidence="4">Catalyzes ATP-dependent phosphorylation of adenosylcobinamide and addition of GMP to adenosylcobinamide phosphate.</text>
</comment>
<comment type="caution">
    <text evidence="18">The sequence shown here is derived from an EMBL/GenBank/DDBJ whole genome shotgun (WGS) entry which is preliminary data.</text>
</comment>
<keyword evidence="10" id="KW-0169">Cobalamin biosynthesis</keyword>
<keyword evidence="14" id="KW-0067">ATP-binding</keyword>
<dbReference type="InterPro" id="IPR027417">
    <property type="entry name" value="P-loop_NTPase"/>
</dbReference>
<proteinExistence type="inferred from homology"/>
<dbReference type="GO" id="GO:0009236">
    <property type="term" value="P:cobalamin biosynthetic process"/>
    <property type="evidence" value="ECO:0007669"/>
    <property type="project" value="UniProtKB-KW"/>
</dbReference>
<dbReference type="EMBL" id="BQKV01000098">
    <property type="protein sequence ID" value="GJN65405.1"/>
    <property type="molecule type" value="Genomic_DNA"/>
</dbReference>
<dbReference type="PANTHER" id="PTHR34848:SF1">
    <property type="entry name" value="BIFUNCTIONAL ADENOSYLCOBALAMIN BIOSYNTHESIS PROTEIN COBU"/>
    <property type="match status" value="1"/>
</dbReference>
<evidence type="ECO:0000256" key="8">
    <source>
        <dbReference type="ARBA" id="ARBA00012016"/>
    </source>
</evidence>
<dbReference type="Gene3D" id="3.40.50.300">
    <property type="entry name" value="P-loop containing nucleotide triphosphate hydrolases"/>
    <property type="match status" value="1"/>
</dbReference>
<keyword evidence="15" id="KW-0342">GTP-binding</keyword>
<dbReference type="GO" id="GO:0008820">
    <property type="term" value="F:cobinamide phosphate guanylyltransferase activity"/>
    <property type="evidence" value="ECO:0007669"/>
    <property type="project" value="UniProtKB-EC"/>
</dbReference>
<comment type="pathway">
    <text evidence="5">Cofactor biosynthesis; adenosylcobalamin biosynthesis; adenosylcobalamin from cob(II)yrinate a,c-diamide: step 6/7.</text>
</comment>
<dbReference type="SUPFAM" id="SSF52540">
    <property type="entry name" value="P-loop containing nucleoside triphosphate hydrolases"/>
    <property type="match status" value="1"/>
</dbReference>
<evidence type="ECO:0000256" key="1">
    <source>
        <dbReference type="ARBA" id="ARBA00000312"/>
    </source>
</evidence>
<evidence type="ECO:0000256" key="7">
    <source>
        <dbReference type="ARBA" id="ARBA00007490"/>
    </source>
</evidence>
<dbReference type="EC" id="2.7.1.156" evidence="8"/>
<evidence type="ECO:0000256" key="4">
    <source>
        <dbReference type="ARBA" id="ARBA00003889"/>
    </source>
</evidence>
<comment type="similarity">
    <text evidence="7">Belongs to the CobU/CobP family.</text>
</comment>
<protein>
    <recommendedName>
        <fullName evidence="16">Adenosylcobinamide kinase</fullName>
        <ecNumber evidence="8">2.7.1.156</ecNumber>
        <ecNumber evidence="9">2.7.7.62</ecNumber>
    </recommendedName>
    <alternativeName>
        <fullName evidence="17">Adenosylcobinamide-phosphate guanylyltransferase</fullName>
    </alternativeName>
</protein>
<dbReference type="GO" id="GO:0043752">
    <property type="term" value="F:adenosylcobinamide kinase activity"/>
    <property type="evidence" value="ECO:0007669"/>
    <property type="project" value="UniProtKB-EC"/>
</dbReference>
<dbReference type="GO" id="GO:0005524">
    <property type="term" value="F:ATP binding"/>
    <property type="evidence" value="ECO:0007669"/>
    <property type="project" value="UniProtKB-KW"/>
</dbReference>
<evidence type="ECO:0000313" key="18">
    <source>
        <dbReference type="EMBL" id="GJN65405.1"/>
    </source>
</evidence>
<dbReference type="GO" id="GO:0005525">
    <property type="term" value="F:GTP binding"/>
    <property type="evidence" value="ECO:0007669"/>
    <property type="project" value="UniProtKB-KW"/>
</dbReference>
<evidence type="ECO:0000256" key="12">
    <source>
        <dbReference type="ARBA" id="ARBA00022741"/>
    </source>
</evidence>
<dbReference type="EC" id="2.7.7.62" evidence="9"/>
<evidence type="ECO:0000256" key="6">
    <source>
        <dbReference type="ARBA" id="ARBA00005159"/>
    </source>
</evidence>
<evidence type="ECO:0000256" key="10">
    <source>
        <dbReference type="ARBA" id="ARBA00022573"/>
    </source>
</evidence>
<dbReference type="RefSeq" id="WP_238317626.1">
    <property type="nucleotide sequence ID" value="NZ_BQKV01000098.1"/>
</dbReference>
<keyword evidence="11" id="KW-0808">Transferase</keyword>
<evidence type="ECO:0000256" key="3">
    <source>
        <dbReference type="ARBA" id="ARBA00001522"/>
    </source>
</evidence>
<evidence type="ECO:0000256" key="15">
    <source>
        <dbReference type="ARBA" id="ARBA00023134"/>
    </source>
</evidence>
<evidence type="ECO:0000256" key="16">
    <source>
        <dbReference type="ARBA" id="ARBA00029570"/>
    </source>
</evidence>
<evidence type="ECO:0000256" key="2">
    <source>
        <dbReference type="ARBA" id="ARBA00000711"/>
    </source>
</evidence>
<keyword evidence="13" id="KW-0418">Kinase</keyword>
<name>A0AA37IZZ1_9FIRM</name>
<evidence type="ECO:0000256" key="14">
    <source>
        <dbReference type="ARBA" id="ARBA00022840"/>
    </source>
</evidence>
<reference evidence="18" key="1">
    <citation type="journal article" date="2022" name="Int. J. Syst. Evol. Microbiol.">
        <title>Genome-based, phenotypic and chemotaxonomic classification of Faecalibacterium strains: proposal of three novel species Faecalibacterium duncaniae sp. nov., Faecalibacterium hattorii sp. nov. and Faecalibacterium gallinarum sp. nov. .</title>
        <authorList>
            <person name="Sakamoto M."/>
            <person name="Sakurai N."/>
            <person name="Tanno H."/>
            <person name="Iino T."/>
            <person name="Ohkuma M."/>
            <person name="Endo A."/>
        </authorList>
    </citation>
    <scope>NUCLEOTIDE SEQUENCE</scope>
    <source>
        <strain evidence="18">JCM 17207</strain>
    </source>
</reference>
<evidence type="ECO:0000256" key="9">
    <source>
        <dbReference type="ARBA" id="ARBA00012523"/>
    </source>
</evidence>
<comment type="catalytic activity">
    <reaction evidence="1">
        <text>adenosylcob(III)inamide + ATP = adenosylcob(III)inamide phosphate + ADP + H(+)</text>
        <dbReference type="Rhea" id="RHEA:15769"/>
        <dbReference type="ChEBI" id="CHEBI:2480"/>
        <dbReference type="ChEBI" id="CHEBI:15378"/>
        <dbReference type="ChEBI" id="CHEBI:30616"/>
        <dbReference type="ChEBI" id="CHEBI:58502"/>
        <dbReference type="ChEBI" id="CHEBI:456216"/>
        <dbReference type="EC" id="2.7.1.156"/>
    </reaction>
</comment>
<comment type="catalytic activity">
    <reaction evidence="3">
        <text>adenosylcob(III)inamide + GTP = adenosylcob(III)inamide phosphate + GDP + H(+)</text>
        <dbReference type="Rhea" id="RHEA:15765"/>
        <dbReference type="ChEBI" id="CHEBI:2480"/>
        <dbReference type="ChEBI" id="CHEBI:15378"/>
        <dbReference type="ChEBI" id="CHEBI:37565"/>
        <dbReference type="ChEBI" id="CHEBI:58189"/>
        <dbReference type="ChEBI" id="CHEBI:58502"/>
        <dbReference type="EC" id="2.7.1.156"/>
    </reaction>
</comment>
<gene>
    <name evidence="18" type="ORF">JCM17207_20300</name>
</gene>
<keyword evidence="19" id="KW-1185">Reference proteome</keyword>